<dbReference type="EMBL" id="NUWN01000005">
    <property type="protein sequence ID" value="PFK47571.1"/>
    <property type="molecule type" value="Genomic_DNA"/>
</dbReference>
<dbReference type="SMART" id="SM00530">
    <property type="entry name" value="HTH_XRE"/>
    <property type="match status" value="1"/>
</dbReference>
<feature type="domain" description="HTH cro/C1-type" evidence="2">
    <location>
        <begin position="7"/>
        <end position="61"/>
    </location>
</feature>
<name>A0A2B0MSG2_BACCE</name>
<evidence type="ECO:0000259" key="2">
    <source>
        <dbReference type="PROSITE" id="PS50943"/>
    </source>
</evidence>
<comment type="caution">
    <text evidence="3">The sequence shown here is derived from an EMBL/GenBank/DDBJ whole genome shotgun (WGS) entry which is preliminary data.</text>
</comment>
<dbReference type="InterPro" id="IPR010982">
    <property type="entry name" value="Lambda_DNA-bd_dom_sf"/>
</dbReference>
<dbReference type="AlphaFoldDB" id="A0A2B0MSG2"/>
<dbReference type="SUPFAM" id="SSF47413">
    <property type="entry name" value="lambda repressor-like DNA-binding domains"/>
    <property type="match status" value="1"/>
</dbReference>
<dbReference type="CDD" id="cd00093">
    <property type="entry name" value="HTH_XRE"/>
    <property type="match status" value="1"/>
</dbReference>
<reference evidence="3 4" key="1">
    <citation type="submission" date="2017-09" db="EMBL/GenBank/DDBJ databases">
        <title>Large-scale bioinformatics analysis of Bacillus genomes uncovers conserved roles of natural products in bacterial physiology.</title>
        <authorList>
            <consortium name="Agbiome Team Llc"/>
            <person name="Bleich R.M."/>
            <person name="Grubbs K.J."/>
            <person name="Santa Maria K.C."/>
            <person name="Allen S.E."/>
            <person name="Farag S."/>
            <person name="Shank E.A."/>
            <person name="Bowers A."/>
        </authorList>
    </citation>
    <scope>NUCLEOTIDE SEQUENCE [LARGE SCALE GENOMIC DNA]</scope>
    <source>
        <strain evidence="3 4">AFS083043</strain>
    </source>
</reference>
<evidence type="ECO:0000256" key="1">
    <source>
        <dbReference type="ARBA" id="ARBA00023125"/>
    </source>
</evidence>
<evidence type="ECO:0000313" key="4">
    <source>
        <dbReference type="Proteomes" id="UP000242656"/>
    </source>
</evidence>
<protein>
    <submittedName>
        <fullName evidence="3">Transcriptional regulator</fullName>
    </submittedName>
</protein>
<accession>A0A2B0MSG2</accession>
<dbReference type="RefSeq" id="WP_098489341.1">
    <property type="nucleotide sequence ID" value="NZ_NUWN01000005.1"/>
</dbReference>
<dbReference type="InterPro" id="IPR001387">
    <property type="entry name" value="Cro/C1-type_HTH"/>
</dbReference>
<dbReference type="PANTHER" id="PTHR46558">
    <property type="entry name" value="TRACRIPTIONAL REGULATORY PROTEIN-RELATED-RELATED"/>
    <property type="match status" value="1"/>
</dbReference>
<dbReference type="Gene3D" id="1.10.260.40">
    <property type="entry name" value="lambda repressor-like DNA-binding domains"/>
    <property type="match status" value="1"/>
</dbReference>
<dbReference type="Pfam" id="PF01381">
    <property type="entry name" value="HTH_3"/>
    <property type="match status" value="1"/>
</dbReference>
<dbReference type="GO" id="GO:0003677">
    <property type="term" value="F:DNA binding"/>
    <property type="evidence" value="ECO:0007669"/>
    <property type="project" value="UniProtKB-KW"/>
</dbReference>
<dbReference type="Proteomes" id="UP000242656">
    <property type="component" value="Unassembled WGS sequence"/>
</dbReference>
<proteinExistence type="predicted"/>
<evidence type="ECO:0000313" key="3">
    <source>
        <dbReference type="EMBL" id="PFK47571.1"/>
    </source>
</evidence>
<dbReference type="PROSITE" id="PS50943">
    <property type="entry name" value="HTH_CROC1"/>
    <property type="match status" value="1"/>
</dbReference>
<gene>
    <name evidence="3" type="ORF">COI93_01345</name>
</gene>
<organism evidence="3 4">
    <name type="scientific">Bacillus cereus</name>
    <dbReference type="NCBI Taxonomy" id="1396"/>
    <lineage>
        <taxon>Bacteria</taxon>
        <taxon>Bacillati</taxon>
        <taxon>Bacillota</taxon>
        <taxon>Bacilli</taxon>
        <taxon>Bacillales</taxon>
        <taxon>Bacillaceae</taxon>
        <taxon>Bacillus</taxon>
        <taxon>Bacillus cereus group</taxon>
    </lineage>
</organism>
<keyword evidence="1" id="KW-0238">DNA-binding</keyword>
<sequence>MSVKNRIKELRKQNNITQIEMAKAMQVTRQTIVAIENHRYNPSLELSLKIAKYFGMGVEEIFTLE</sequence>
<dbReference type="PANTHER" id="PTHR46558:SF9">
    <property type="entry name" value="TRANSCRIPTIONAL REGULATOR, PBSX FAMILY"/>
    <property type="match status" value="1"/>
</dbReference>